<dbReference type="GO" id="GO:0016853">
    <property type="term" value="F:isomerase activity"/>
    <property type="evidence" value="ECO:0007669"/>
    <property type="project" value="UniProtKB-KW"/>
</dbReference>
<evidence type="ECO:0000313" key="3">
    <source>
        <dbReference type="Proteomes" id="UP000323300"/>
    </source>
</evidence>
<evidence type="ECO:0000313" key="2">
    <source>
        <dbReference type="EMBL" id="SFK81090.1"/>
    </source>
</evidence>
<dbReference type="Pfam" id="PF12680">
    <property type="entry name" value="SnoaL_2"/>
    <property type="match status" value="1"/>
</dbReference>
<reference evidence="2 3" key="1">
    <citation type="submission" date="2016-10" db="EMBL/GenBank/DDBJ databases">
        <authorList>
            <person name="Varghese N."/>
            <person name="Submissions S."/>
        </authorList>
    </citation>
    <scope>NUCLEOTIDE SEQUENCE [LARGE SCALE GENOMIC DNA]</scope>
    <source>
        <strain evidence="2 3">DSM 21822</strain>
    </source>
</reference>
<sequence>MAVATQAMTDEQRKSVALEYLKRLDRGDDIFDLFADDVQFFFPKYGVVDGVEAVKSVFASTAAIIAAVRHDYAYFNYVQQGDMVVVEGTSSGRTTNGREWRAGVTHAGRWCDVFEIRDFKIQRLFIYLDPDYGDEDTARYPWLTKK</sequence>
<organism evidence="2 3">
    <name type="scientific">Neomesorhizobium albiziae</name>
    <dbReference type="NCBI Taxonomy" id="335020"/>
    <lineage>
        <taxon>Bacteria</taxon>
        <taxon>Pseudomonadati</taxon>
        <taxon>Pseudomonadota</taxon>
        <taxon>Alphaproteobacteria</taxon>
        <taxon>Hyphomicrobiales</taxon>
        <taxon>Phyllobacteriaceae</taxon>
        <taxon>Neomesorhizobium</taxon>
    </lineage>
</organism>
<proteinExistence type="predicted"/>
<evidence type="ECO:0000259" key="1">
    <source>
        <dbReference type="Pfam" id="PF12680"/>
    </source>
</evidence>
<dbReference type="EMBL" id="FOSL01000013">
    <property type="protein sequence ID" value="SFK81090.1"/>
    <property type="molecule type" value="Genomic_DNA"/>
</dbReference>
<dbReference type="Proteomes" id="UP000323300">
    <property type="component" value="Unassembled WGS sequence"/>
</dbReference>
<dbReference type="SUPFAM" id="SSF54427">
    <property type="entry name" value="NTF2-like"/>
    <property type="match status" value="1"/>
</dbReference>
<feature type="domain" description="SnoaL-like" evidence="1">
    <location>
        <begin position="25"/>
        <end position="123"/>
    </location>
</feature>
<keyword evidence="3" id="KW-1185">Reference proteome</keyword>
<name>A0A1I4CKE2_9HYPH</name>
<keyword evidence="2" id="KW-0413">Isomerase</keyword>
<dbReference type="AlphaFoldDB" id="A0A1I4CKE2"/>
<dbReference type="Gene3D" id="3.10.450.50">
    <property type="match status" value="1"/>
</dbReference>
<dbReference type="InterPro" id="IPR032710">
    <property type="entry name" value="NTF2-like_dom_sf"/>
</dbReference>
<protein>
    <submittedName>
        <fullName evidence="2">Ketosteroid isomerase-related protein</fullName>
    </submittedName>
</protein>
<dbReference type="InterPro" id="IPR037401">
    <property type="entry name" value="SnoaL-like"/>
</dbReference>
<gene>
    <name evidence="2" type="ORF">SAMN04488498_11391</name>
</gene>
<accession>A0A1I4CKE2</accession>